<dbReference type="Proteomes" id="UP000008148">
    <property type="component" value="Chromosome"/>
</dbReference>
<dbReference type="PROSITE" id="PS50405">
    <property type="entry name" value="GST_CTER"/>
    <property type="match status" value="1"/>
</dbReference>
<evidence type="ECO:0008006" key="5">
    <source>
        <dbReference type="Google" id="ProtNLM"/>
    </source>
</evidence>
<dbReference type="InterPro" id="IPR040079">
    <property type="entry name" value="Glutathione_S-Trfase"/>
</dbReference>
<dbReference type="SFLD" id="SFLDG00358">
    <property type="entry name" value="Main_(cytGST)"/>
    <property type="match status" value="1"/>
</dbReference>
<dbReference type="CDD" id="cd03057">
    <property type="entry name" value="GST_N_Beta"/>
    <property type="match status" value="1"/>
</dbReference>
<gene>
    <name evidence="3" type="ordered locus">CKO_01647</name>
</gene>
<feature type="domain" description="GST C-terminal" evidence="2">
    <location>
        <begin position="102"/>
        <end position="216"/>
    </location>
</feature>
<dbReference type="NCBIfam" id="NF007831">
    <property type="entry name" value="PRK10542.1"/>
    <property type="match status" value="1"/>
</dbReference>
<dbReference type="EMBL" id="CP000822">
    <property type="protein sequence ID" value="ABV12779.1"/>
    <property type="molecule type" value="Genomic_DNA"/>
</dbReference>
<organism evidence="3 4">
    <name type="scientific">Citrobacter koseri (strain ATCC BAA-895 / CDC 4225-83 / SGSC4696)</name>
    <dbReference type="NCBI Taxonomy" id="290338"/>
    <lineage>
        <taxon>Bacteria</taxon>
        <taxon>Pseudomonadati</taxon>
        <taxon>Pseudomonadota</taxon>
        <taxon>Gammaproteobacteria</taxon>
        <taxon>Enterobacterales</taxon>
        <taxon>Enterobacteriaceae</taxon>
        <taxon>Citrobacter</taxon>
    </lineage>
</organism>
<dbReference type="SUPFAM" id="SSF47616">
    <property type="entry name" value="GST C-terminal domain-like"/>
    <property type="match status" value="1"/>
</dbReference>
<dbReference type="KEGG" id="cko:CKO_01647"/>
<keyword evidence="4" id="KW-1185">Reference proteome</keyword>
<dbReference type="InterPro" id="IPR036282">
    <property type="entry name" value="Glutathione-S-Trfase_C_sf"/>
</dbReference>
<dbReference type="Pfam" id="PF13409">
    <property type="entry name" value="GST_N_2"/>
    <property type="match status" value="1"/>
</dbReference>
<dbReference type="SFLD" id="SFLDS00019">
    <property type="entry name" value="Glutathione_Transferase_(cytos"/>
    <property type="match status" value="1"/>
</dbReference>
<dbReference type="AlphaFoldDB" id="A8AH16"/>
<proteinExistence type="predicted"/>
<feature type="domain" description="GST N-terminal" evidence="1">
    <location>
        <begin position="13"/>
        <end position="96"/>
    </location>
</feature>
<dbReference type="STRING" id="290338.CKO_01647"/>
<dbReference type="PANTHER" id="PTHR44051:SF8">
    <property type="entry name" value="GLUTATHIONE S-TRANSFERASE GSTA"/>
    <property type="match status" value="1"/>
</dbReference>
<dbReference type="HOGENOM" id="CLU_011226_6_1_6"/>
<protein>
    <recommendedName>
        <fullName evidence="5">Glutathione S-transferase</fullName>
    </recommendedName>
</protein>
<evidence type="ECO:0000313" key="4">
    <source>
        <dbReference type="Proteomes" id="UP000008148"/>
    </source>
</evidence>
<dbReference type="Pfam" id="PF00043">
    <property type="entry name" value="GST_C"/>
    <property type="match status" value="1"/>
</dbReference>
<dbReference type="PANTHER" id="PTHR44051">
    <property type="entry name" value="GLUTATHIONE S-TRANSFERASE-RELATED"/>
    <property type="match status" value="1"/>
</dbReference>
<dbReference type="InterPro" id="IPR036249">
    <property type="entry name" value="Thioredoxin-like_sf"/>
</dbReference>
<name>A8AH16_CITK8</name>
<sequence>MPHYHTLNLSKKELPMKLFYKPGACSLASHITLRESGIDFTLDGVDLAKKRLENGDDYFAVNPKGQVPALLLDDGTLLTEGVAIMQYLADSVPDRQLLAPTGTISRYKTLEWLNYIATELHKGFTPLFRPDTPEEYKPIVRTQLEKKLHYVNDALQEGQCLCGQRFTIADAYLFTVLRWAKAVKLNMEGLSHIDVYMARVAERPCVAAALKAEGLN</sequence>
<dbReference type="InterPro" id="IPR010987">
    <property type="entry name" value="Glutathione-S-Trfase_C-like"/>
</dbReference>
<evidence type="ECO:0000259" key="1">
    <source>
        <dbReference type="PROSITE" id="PS50404"/>
    </source>
</evidence>
<evidence type="ECO:0000259" key="2">
    <source>
        <dbReference type="PROSITE" id="PS50405"/>
    </source>
</evidence>
<dbReference type="SFLD" id="SFLDG01150">
    <property type="entry name" value="Main.1:_Beta-like"/>
    <property type="match status" value="1"/>
</dbReference>
<reference evidence="3 4" key="1">
    <citation type="submission" date="2007-08" db="EMBL/GenBank/DDBJ databases">
        <authorList>
            <consortium name="The Citrobacter koseri Genome Sequencing Project"/>
            <person name="McClelland M."/>
            <person name="Sanderson E.K."/>
            <person name="Porwollik S."/>
            <person name="Spieth J."/>
            <person name="Clifton W.S."/>
            <person name="Latreille P."/>
            <person name="Courtney L."/>
            <person name="Wang C."/>
            <person name="Pepin K."/>
            <person name="Bhonagiri V."/>
            <person name="Nash W."/>
            <person name="Johnson M."/>
            <person name="Thiruvilangam P."/>
            <person name="Wilson R."/>
        </authorList>
    </citation>
    <scope>NUCLEOTIDE SEQUENCE [LARGE SCALE GENOMIC DNA]</scope>
    <source>
        <strain evidence="4">ATCC BAA-895 / CDC 4225-83 / SGSC4696</strain>
    </source>
</reference>
<evidence type="ECO:0000313" key="3">
    <source>
        <dbReference type="EMBL" id="ABV12779.1"/>
    </source>
</evidence>
<dbReference type="InterPro" id="IPR004046">
    <property type="entry name" value="GST_C"/>
</dbReference>
<dbReference type="PROSITE" id="PS50404">
    <property type="entry name" value="GST_NTER"/>
    <property type="match status" value="1"/>
</dbReference>
<dbReference type="InterPro" id="IPR004045">
    <property type="entry name" value="Glutathione_S-Trfase_N"/>
</dbReference>
<dbReference type="Gene3D" id="1.20.1050.10">
    <property type="match status" value="1"/>
</dbReference>
<dbReference type="Gene3D" id="3.40.30.10">
    <property type="entry name" value="Glutaredoxin"/>
    <property type="match status" value="1"/>
</dbReference>
<accession>A8AH16</accession>
<dbReference type="SUPFAM" id="SSF52833">
    <property type="entry name" value="Thioredoxin-like"/>
    <property type="match status" value="1"/>
</dbReference>
<dbReference type="CDD" id="cd03188">
    <property type="entry name" value="GST_C_Beta"/>
    <property type="match status" value="1"/>
</dbReference>